<evidence type="ECO:0000313" key="1">
    <source>
        <dbReference type="EMBL" id="KAH1063407.1"/>
    </source>
</evidence>
<dbReference type="AlphaFoldDB" id="A0A9D3UVW2"/>
<organism evidence="1 2">
    <name type="scientific">Gossypium stocksii</name>
    <dbReference type="NCBI Taxonomy" id="47602"/>
    <lineage>
        <taxon>Eukaryota</taxon>
        <taxon>Viridiplantae</taxon>
        <taxon>Streptophyta</taxon>
        <taxon>Embryophyta</taxon>
        <taxon>Tracheophyta</taxon>
        <taxon>Spermatophyta</taxon>
        <taxon>Magnoliopsida</taxon>
        <taxon>eudicotyledons</taxon>
        <taxon>Gunneridae</taxon>
        <taxon>Pentapetalae</taxon>
        <taxon>rosids</taxon>
        <taxon>malvids</taxon>
        <taxon>Malvales</taxon>
        <taxon>Malvaceae</taxon>
        <taxon>Malvoideae</taxon>
        <taxon>Gossypium</taxon>
    </lineage>
</organism>
<gene>
    <name evidence="1" type="ORF">J1N35_028394</name>
</gene>
<sequence>MLMFYVGNSYAGMTLSYMDRQSVRNIGFNIGLTRTNDVLPTTCSSQGTSNLGHEIVTSEGPNNAIGTQSDFTAYEPPLHMLNVDINTKDRLEFLKLPHRILGHTSSFTNFGDLQIGMEFSSKDVVDAMKWYSIKHGINSMVQNHKRKNMRRSVQCVATDIFGKSGHWYVIRSSEIGF</sequence>
<protein>
    <submittedName>
        <fullName evidence="1">Uncharacterized protein</fullName>
    </submittedName>
</protein>
<proteinExistence type="predicted"/>
<dbReference type="EMBL" id="JAIQCV010000009">
    <property type="protein sequence ID" value="KAH1063407.1"/>
    <property type="molecule type" value="Genomic_DNA"/>
</dbReference>
<evidence type="ECO:0000313" key="2">
    <source>
        <dbReference type="Proteomes" id="UP000828251"/>
    </source>
</evidence>
<dbReference type="Proteomes" id="UP000828251">
    <property type="component" value="Unassembled WGS sequence"/>
</dbReference>
<name>A0A9D3UVW2_9ROSI</name>
<accession>A0A9D3UVW2</accession>
<comment type="caution">
    <text evidence="1">The sequence shown here is derived from an EMBL/GenBank/DDBJ whole genome shotgun (WGS) entry which is preliminary data.</text>
</comment>
<reference evidence="1 2" key="1">
    <citation type="journal article" date="2021" name="Plant Biotechnol. J.">
        <title>Multi-omics assisted identification of the key and species-specific regulatory components of drought-tolerant mechanisms in Gossypium stocksii.</title>
        <authorList>
            <person name="Yu D."/>
            <person name="Ke L."/>
            <person name="Zhang D."/>
            <person name="Wu Y."/>
            <person name="Sun Y."/>
            <person name="Mei J."/>
            <person name="Sun J."/>
            <person name="Sun Y."/>
        </authorList>
    </citation>
    <scope>NUCLEOTIDE SEQUENCE [LARGE SCALE GENOMIC DNA]</scope>
    <source>
        <strain evidence="2">cv. E1</strain>
        <tissue evidence="1">Leaf</tissue>
    </source>
</reference>
<keyword evidence="2" id="KW-1185">Reference proteome</keyword>